<dbReference type="RefSeq" id="WP_008335759.1">
    <property type="nucleotide sequence ID" value="NZ_AFRZ01000001.1"/>
</dbReference>
<dbReference type="HOGENOM" id="CLU_943100_0_0_7"/>
<proteinExistence type="predicted"/>
<dbReference type="Pfam" id="PF04338">
    <property type="entry name" value="DUF481"/>
    <property type="match status" value="1"/>
</dbReference>
<dbReference type="eggNOG" id="COG3137">
    <property type="taxonomic scope" value="Bacteria"/>
</dbReference>
<evidence type="ECO:0000256" key="1">
    <source>
        <dbReference type="SAM" id="Coils"/>
    </source>
</evidence>
<feature type="coiled-coil region" evidence="1">
    <location>
        <begin position="24"/>
        <end position="51"/>
    </location>
</feature>
<dbReference type="OrthoDB" id="12455at2"/>
<dbReference type="EMBL" id="AFRZ01000001">
    <property type="protein sequence ID" value="EHP29838.1"/>
    <property type="molecule type" value="Genomic_DNA"/>
</dbReference>
<accession>H1FRV2</accession>
<keyword evidence="4" id="KW-1185">Reference proteome</keyword>
<dbReference type="InterPro" id="IPR007433">
    <property type="entry name" value="DUF481"/>
</dbReference>
<evidence type="ECO:0000313" key="3">
    <source>
        <dbReference type="EMBL" id="EHP29838.1"/>
    </source>
</evidence>
<sequence>MNKIVLSLVVASSLLMAAEVAIDQEQLKKDIAQSKAEAKALSAKIKKLEAQLPPNEKLMTHTELGFIQTQGNTKTDTFNLELDAKKGWGKHLIKFLFDAQYAQDSANETKNKYATELEYGYSLTDRLSATYLIGFKQDKFSGYDYQAYTGPGIKYLLVKTTNHNLTLDGSILYSQDDIEDTNYDATGTIIAYPNPNNLATASTTNGAINNYGSYRVKGVYAWQMLTNLKFAQDLSYRSQFKDSTIFFVTSKTAFSSKINSTFSAGISYKVDYVNTPPTGKENTDKTFTANLIIDY</sequence>
<organism evidence="3 4">
    <name type="scientific">Sulfurimonas gotlandica (strain DSM 19862 / JCM 16533 / GD1)</name>
    <dbReference type="NCBI Taxonomy" id="929558"/>
    <lineage>
        <taxon>Bacteria</taxon>
        <taxon>Pseudomonadati</taxon>
        <taxon>Campylobacterota</taxon>
        <taxon>Epsilonproteobacteria</taxon>
        <taxon>Campylobacterales</taxon>
        <taxon>Sulfurimonadaceae</taxon>
        <taxon>Sulfurimonas</taxon>
    </lineage>
</organism>
<dbReference type="PATRIC" id="fig|929558.5.peg.1305"/>
<protein>
    <submittedName>
        <fullName evidence="3">Putative outer membrane protein</fullName>
    </submittedName>
</protein>
<dbReference type="STRING" id="929558.SMGD1_1314"/>
<accession>B6BH49</accession>
<feature type="chain" id="PRO_5002842976" evidence="2">
    <location>
        <begin position="18"/>
        <end position="295"/>
    </location>
</feature>
<evidence type="ECO:0000313" key="4">
    <source>
        <dbReference type="Proteomes" id="UP000006431"/>
    </source>
</evidence>
<name>B6BH49_SULGG</name>
<evidence type="ECO:0000256" key="2">
    <source>
        <dbReference type="SAM" id="SignalP"/>
    </source>
</evidence>
<dbReference type="AlphaFoldDB" id="B6BH49"/>
<gene>
    <name evidence="3" type="ORF">SMGD1_1314</name>
</gene>
<reference evidence="3 4" key="1">
    <citation type="journal article" date="2012" name="Proc. Natl. Acad. Sci. U.S.A.">
        <title>Genome and physiology of a model Epsilonproteobacterium responsible for sulfide detoxification in marine oxygen depletion zones.</title>
        <authorList>
            <person name="Grote J."/>
            <person name="Schott T."/>
            <person name="Bruckner C.G."/>
            <person name="Glockner F.O."/>
            <person name="Jost G."/>
            <person name="Teeling H."/>
            <person name="Labrenz M."/>
            <person name="Jurgens K."/>
        </authorList>
    </citation>
    <scope>NUCLEOTIDE SEQUENCE [LARGE SCALE GENOMIC DNA]</scope>
    <source>
        <strain evidence="3 4">GD1</strain>
    </source>
</reference>
<keyword evidence="1" id="KW-0175">Coiled coil</keyword>
<dbReference type="Proteomes" id="UP000006431">
    <property type="component" value="Unassembled WGS sequence"/>
</dbReference>
<keyword evidence="2" id="KW-0732">Signal</keyword>
<feature type="signal peptide" evidence="2">
    <location>
        <begin position="1"/>
        <end position="17"/>
    </location>
</feature>
<comment type="caution">
    <text evidence="3">The sequence shown here is derived from an EMBL/GenBank/DDBJ whole genome shotgun (WGS) entry which is preliminary data.</text>
</comment>